<comment type="caution">
    <text evidence="1">The sequence shown here is derived from an EMBL/GenBank/DDBJ whole genome shotgun (WGS) entry which is preliminary data.</text>
</comment>
<evidence type="ECO:0000313" key="2">
    <source>
        <dbReference type="Proteomes" id="UP000315648"/>
    </source>
</evidence>
<dbReference type="AlphaFoldDB" id="A0A556QQ67"/>
<dbReference type="Pfam" id="PF14345">
    <property type="entry name" value="GDYXXLXY"/>
    <property type="match status" value="1"/>
</dbReference>
<organism evidence="1 2">
    <name type="scientific">Rariglobus hedericola</name>
    <dbReference type="NCBI Taxonomy" id="2597822"/>
    <lineage>
        <taxon>Bacteria</taxon>
        <taxon>Pseudomonadati</taxon>
        <taxon>Verrucomicrobiota</taxon>
        <taxon>Opitutia</taxon>
        <taxon>Opitutales</taxon>
        <taxon>Opitutaceae</taxon>
        <taxon>Rariglobus</taxon>
    </lineage>
</organism>
<dbReference type="Proteomes" id="UP000315648">
    <property type="component" value="Unassembled WGS sequence"/>
</dbReference>
<protein>
    <submittedName>
        <fullName evidence="1">GDYXXLXY domain-containing protein</fullName>
    </submittedName>
</protein>
<proteinExistence type="predicted"/>
<gene>
    <name evidence="1" type="ORF">FPL22_05585</name>
</gene>
<reference evidence="1 2" key="1">
    <citation type="submission" date="2019-07" db="EMBL/GenBank/DDBJ databases">
        <title>Description of 53C-WASEF.</title>
        <authorList>
            <person name="Pitt A."/>
            <person name="Hahn M.W."/>
        </authorList>
    </citation>
    <scope>NUCLEOTIDE SEQUENCE [LARGE SCALE GENOMIC DNA]</scope>
    <source>
        <strain evidence="1 2">53C-WASEF</strain>
    </source>
</reference>
<evidence type="ECO:0000313" key="1">
    <source>
        <dbReference type="EMBL" id="TSJ78780.1"/>
    </source>
</evidence>
<dbReference type="EMBL" id="VMBG01000001">
    <property type="protein sequence ID" value="TSJ78780.1"/>
    <property type="molecule type" value="Genomic_DNA"/>
</dbReference>
<dbReference type="OrthoDB" id="4868247at2"/>
<dbReference type="InterPro" id="IPR025833">
    <property type="entry name" value="GDYXXLXY"/>
</dbReference>
<sequence length="164" mass="18704">MNIKSARWVWAVVLAQVVFLLAWAGYHEGVRHTAPTVRLKTLPVDPRDILRGDYMILNYEISRTEKFPIAANGDVFVVLKPEGAHHVVADVLTEEPAADDPRLWVYARAWQNGNNLRLDYGIERFFVPEGRGTPRFTTLEVEAAVSGAHRLYIRHVWLDGKKFP</sequence>
<name>A0A556QQ67_9BACT</name>
<dbReference type="RefSeq" id="WP_144229121.1">
    <property type="nucleotide sequence ID" value="NZ_CBCRVV010000002.1"/>
</dbReference>
<keyword evidence="2" id="KW-1185">Reference proteome</keyword>
<accession>A0A556QQ67</accession>